<keyword evidence="3" id="KW-1003">Cell membrane</keyword>
<evidence type="ECO:0000256" key="3">
    <source>
        <dbReference type="ARBA" id="ARBA00022475"/>
    </source>
</evidence>
<reference evidence="9 10" key="1">
    <citation type="submission" date="2023-12" db="EMBL/GenBank/DDBJ databases">
        <title>the genome sequence of Hyalangium sp. s54d21.</title>
        <authorList>
            <person name="Zhang X."/>
        </authorList>
    </citation>
    <scope>NUCLEOTIDE SEQUENCE [LARGE SCALE GENOMIC DNA]</scope>
    <source>
        <strain evidence="10">s54d21</strain>
    </source>
</reference>
<feature type="transmembrane region" description="Helical" evidence="7">
    <location>
        <begin position="64"/>
        <end position="83"/>
    </location>
</feature>
<evidence type="ECO:0000256" key="5">
    <source>
        <dbReference type="ARBA" id="ARBA00022989"/>
    </source>
</evidence>
<dbReference type="RefSeq" id="WP_321545945.1">
    <property type="nucleotide sequence ID" value="NZ_JAXIVS010000004.1"/>
</dbReference>
<sequence length="275" mass="29078">MNFDVNALTTELITKGTSIGLKLLGALALWIIGGWVAGMAVRLVRKGMDSRKLDATIARYVESALGVLLKVVLVVAILGYFGLETTSFAAVLAAAGIAIGTAWSGMLSHYAAGIFMVVLRPFKVGDSVTAGGVSGTVEEIGLFTTTINTGDNVRTFVGNNKIFSDTIQNFSANPHRRVLLEAQLAHGDDHRAAIKTLQEKLAQIPNVKQTPAPDVFIQNFTLAGPVLAVRPCCHNDHFGQVSADTNLAIRESGFSVPETHSRVISAVPAPASRAA</sequence>
<dbReference type="InterPro" id="IPR010920">
    <property type="entry name" value="LSM_dom_sf"/>
</dbReference>
<name>A0ABU5H557_9BACT</name>
<dbReference type="PANTHER" id="PTHR30221">
    <property type="entry name" value="SMALL-CONDUCTANCE MECHANOSENSITIVE CHANNEL"/>
    <property type="match status" value="1"/>
</dbReference>
<gene>
    <name evidence="9" type="ORF">SYV04_12465</name>
</gene>
<protein>
    <submittedName>
        <fullName evidence="9">Mechanosensitive ion channel family protein</fullName>
    </submittedName>
</protein>
<dbReference type="InterPro" id="IPR008910">
    <property type="entry name" value="MSC_TM_helix"/>
</dbReference>
<dbReference type="Pfam" id="PF00924">
    <property type="entry name" value="MS_channel_2nd"/>
    <property type="match status" value="1"/>
</dbReference>
<comment type="subcellular location">
    <subcellularLocation>
        <location evidence="1">Cell membrane</location>
        <topology evidence="1">Multi-pass membrane protein</topology>
    </subcellularLocation>
</comment>
<dbReference type="SUPFAM" id="SSF50182">
    <property type="entry name" value="Sm-like ribonucleoproteins"/>
    <property type="match status" value="1"/>
</dbReference>
<comment type="caution">
    <text evidence="9">The sequence shown here is derived from an EMBL/GenBank/DDBJ whole genome shotgun (WGS) entry which is preliminary data.</text>
</comment>
<dbReference type="Proteomes" id="UP001291309">
    <property type="component" value="Unassembled WGS sequence"/>
</dbReference>
<evidence type="ECO:0000259" key="8">
    <source>
        <dbReference type="Pfam" id="PF00924"/>
    </source>
</evidence>
<keyword evidence="5 7" id="KW-1133">Transmembrane helix</keyword>
<organism evidence="9 10">
    <name type="scientific">Hyalangium rubrum</name>
    <dbReference type="NCBI Taxonomy" id="3103134"/>
    <lineage>
        <taxon>Bacteria</taxon>
        <taxon>Pseudomonadati</taxon>
        <taxon>Myxococcota</taxon>
        <taxon>Myxococcia</taxon>
        <taxon>Myxococcales</taxon>
        <taxon>Cystobacterineae</taxon>
        <taxon>Archangiaceae</taxon>
        <taxon>Hyalangium</taxon>
    </lineage>
</organism>
<dbReference type="InterPro" id="IPR011066">
    <property type="entry name" value="MscS_channel_C_sf"/>
</dbReference>
<evidence type="ECO:0000256" key="7">
    <source>
        <dbReference type="SAM" id="Phobius"/>
    </source>
</evidence>
<evidence type="ECO:0000256" key="1">
    <source>
        <dbReference type="ARBA" id="ARBA00004651"/>
    </source>
</evidence>
<dbReference type="SUPFAM" id="SSF82689">
    <property type="entry name" value="Mechanosensitive channel protein MscS (YggB), C-terminal domain"/>
    <property type="match status" value="1"/>
</dbReference>
<dbReference type="EMBL" id="JAXIVS010000004">
    <property type="protein sequence ID" value="MDY7227215.1"/>
    <property type="molecule type" value="Genomic_DNA"/>
</dbReference>
<dbReference type="Pfam" id="PF05552">
    <property type="entry name" value="MS_channel_1st_1"/>
    <property type="match status" value="1"/>
</dbReference>
<evidence type="ECO:0000313" key="10">
    <source>
        <dbReference type="Proteomes" id="UP001291309"/>
    </source>
</evidence>
<dbReference type="InterPro" id="IPR023408">
    <property type="entry name" value="MscS_beta-dom_sf"/>
</dbReference>
<proteinExistence type="inferred from homology"/>
<dbReference type="PANTHER" id="PTHR30221:SF3">
    <property type="entry name" value="SMALL-CONDUCTANCE MECHANOSENSITIVE CHANNEL"/>
    <property type="match status" value="1"/>
</dbReference>
<keyword evidence="6 7" id="KW-0472">Membrane</keyword>
<dbReference type="Gene3D" id="3.30.70.100">
    <property type="match status" value="1"/>
</dbReference>
<keyword evidence="10" id="KW-1185">Reference proteome</keyword>
<dbReference type="Gene3D" id="1.10.287.1260">
    <property type="match status" value="1"/>
</dbReference>
<accession>A0ABU5H557</accession>
<comment type="similarity">
    <text evidence="2">Belongs to the MscS (TC 1.A.23) family.</text>
</comment>
<dbReference type="InterPro" id="IPR011014">
    <property type="entry name" value="MscS_channel_TM-2"/>
</dbReference>
<feature type="domain" description="Mechanosensitive ion channel MscS" evidence="8">
    <location>
        <begin position="107"/>
        <end position="171"/>
    </location>
</feature>
<dbReference type="InterPro" id="IPR006685">
    <property type="entry name" value="MscS_channel_2nd"/>
</dbReference>
<evidence type="ECO:0000313" key="9">
    <source>
        <dbReference type="EMBL" id="MDY7227215.1"/>
    </source>
</evidence>
<keyword evidence="4 7" id="KW-0812">Transmembrane</keyword>
<feature type="transmembrane region" description="Helical" evidence="7">
    <location>
        <begin position="20"/>
        <end position="44"/>
    </location>
</feature>
<dbReference type="Gene3D" id="2.30.30.60">
    <property type="match status" value="1"/>
</dbReference>
<dbReference type="InterPro" id="IPR045275">
    <property type="entry name" value="MscS_archaea/bacteria_type"/>
</dbReference>
<evidence type="ECO:0000256" key="6">
    <source>
        <dbReference type="ARBA" id="ARBA00023136"/>
    </source>
</evidence>
<evidence type="ECO:0000256" key="2">
    <source>
        <dbReference type="ARBA" id="ARBA00008017"/>
    </source>
</evidence>
<feature type="transmembrane region" description="Helical" evidence="7">
    <location>
        <begin position="89"/>
        <end position="119"/>
    </location>
</feature>
<dbReference type="SUPFAM" id="SSF82861">
    <property type="entry name" value="Mechanosensitive channel protein MscS (YggB), transmembrane region"/>
    <property type="match status" value="1"/>
</dbReference>
<evidence type="ECO:0000256" key="4">
    <source>
        <dbReference type="ARBA" id="ARBA00022692"/>
    </source>
</evidence>